<dbReference type="PRINTS" id="PR00364">
    <property type="entry name" value="DISEASERSIST"/>
</dbReference>
<keyword evidence="10" id="KW-1185">Reference proteome</keyword>
<evidence type="ECO:0000259" key="8">
    <source>
        <dbReference type="PROSITE" id="PS50104"/>
    </source>
</evidence>
<evidence type="ECO:0000256" key="2">
    <source>
        <dbReference type="ARBA" id="ARBA00022614"/>
    </source>
</evidence>
<keyword evidence="3" id="KW-0677">Repeat</keyword>
<evidence type="ECO:0000256" key="3">
    <source>
        <dbReference type="ARBA" id="ARBA00022737"/>
    </source>
</evidence>
<dbReference type="SUPFAM" id="SSF52200">
    <property type="entry name" value="Toll/Interleukin receptor TIR domain"/>
    <property type="match status" value="1"/>
</dbReference>
<dbReference type="Gramene" id="ESQ47420">
    <property type="protein sequence ID" value="ESQ47420"/>
    <property type="gene ID" value="EUTSA_v10027634mg"/>
</dbReference>
<evidence type="ECO:0000313" key="9">
    <source>
        <dbReference type="EMBL" id="ESQ47420.1"/>
    </source>
</evidence>
<feature type="domain" description="TIR" evidence="8">
    <location>
        <begin position="10"/>
        <end position="174"/>
    </location>
</feature>
<reference evidence="9 10" key="1">
    <citation type="journal article" date="2013" name="Front. Plant Sci.">
        <title>The Reference Genome of the Halophytic Plant Eutrema salsugineum.</title>
        <authorList>
            <person name="Yang R."/>
            <person name="Jarvis D.E."/>
            <person name="Chen H."/>
            <person name="Beilstein M.A."/>
            <person name="Grimwood J."/>
            <person name="Jenkins J."/>
            <person name="Shu S."/>
            <person name="Prochnik S."/>
            <person name="Xin M."/>
            <person name="Ma C."/>
            <person name="Schmutz J."/>
            <person name="Wing R.A."/>
            <person name="Mitchell-Olds T."/>
            <person name="Schumaker K.S."/>
            <person name="Wang X."/>
        </authorList>
    </citation>
    <scope>NUCLEOTIDE SEQUENCE [LARGE SCALE GENOMIC DNA]</scope>
</reference>
<dbReference type="Gene3D" id="1.10.8.430">
    <property type="entry name" value="Helical domain of apoptotic protease-activating factors"/>
    <property type="match status" value="1"/>
</dbReference>
<evidence type="ECO:0000256" key="4">
    <source>
        <dbReference type="ARBA" id="ARBA00022801"/>
    </source>
</evidence>
<evidence type="ECO:0000256" key="5">
    <source>
        <dbReference type="ARBA" id="ARBA00022821"/>
    </source>
</evidence>
<dbReference type="SUPFAM" id="SSF52540">
    <property type="entry name" value="P-loop containing nucleoside triphosphate hydrolases"/>
    <property type="match status" value="1"/>
</dbReference>
<evidence type="ECO:0000256" key="6">
    <source>
        <dbReference type="ARBA" id="ARBA00023027"/>
    </source>
</evidence>
<dbReference type="Gene3D" id="3.40.50.10140">
    <property type="entry name" value="Toll/interleukin-1 receptor homology (TIR) domain"/>
    <property type="match status" value="1"/>
</dbReference>
<dbReference type="GO" id="GO:0043531">
    <property type="term" value="F:ADP binding"/>
    <property type="evidence" value="ECO:0007669"/>
    <property type="project" value="InterPro"/>
</dbReference>
<comment type="catalytic activity">
    <reaction evidence="7">
        <text>NAD(+) + H2O = ADP-D-ribose + nicotinamide + H(+)</text>
        <dbReference type="Rhea" id="RHEA:16301"/>
        <dbReference type="ChEBI" id="CHEBI:15377"/>
        <dbReference type="ChEBI" id="CHEBI:15378"/>
        <dbReference type="ChEBI" id="CHEBI:17154"/>
        <dbReference type="ChEBI" id="CHEBI:57540"/>
        <dbReference type="ChEBI" id="CHEBI:57967"/>
        <dbReference type="EC" id="3.2.2.6"/>
    </reaction>
    <physiologicalReaction direction="left-to-right" evidence="7">
        <dbReference type="Rhea" id="RHEA:16302"/>
    </physiologicalReaction>
</comment>
<dbReference type="PANTHER" id="PTHR11017">
    <property type="entry name" value="LEUCINE-RICH REPEAT-CONTAINING PROTEIN"/>
    <property type="match status" value="1"/>
</dbReference>
<evidence type="ECO:0000313" key="10">
    <source>
        <dbReference type="Proteomes" id="UP000030689"/>
    </source>
</evidence>
<dbReference type="STRING" id="72664.V4LAG4"/>
<evidence type="ECO:0000256" key="1">
    <source>
        <dbReference type="ARBA" id="ARBA00011982"/>
    </source>
</evidence>
<dbReference type="InterPro" id="IPR044974">
    <property type="entry name" value="Disease_R_plants"/>
</dbReference>
<dbReference type="EMBL" id="KI517416">
    <property type="protein sequence ID" value="ESQ47420.1"/>
    <property type="molecule type" value="Genomic_DNA"/>
</dbReference>
<organism evidence="9 10">
    <name type="scientific">Eutrema salsugineum</name>
    <name type="common">Saltwater cress</name>
    <name type="synonym">Sisymbrium salsugineum</name>
    <dbReference type="NCBI Taxonomy" id="72664"/>
    <lineage>
        <taxon>Eukaryota</taxon>
        <taxon>Viridiplantae</taxon>
        <taxon>Streptophyta</taxon>
        <taxon>Embryophyta</taxon>
        <taxon>Tracheophyta</taxon>
        <taxon>Spermatophyta</taxon>
        <taxon>Magnoliopsida</taxon>
        <taxon>eudicotyledons</taxon>
        <taxon>Gunneridae</taxon>
        <taxon>Pentapetalae</taxon>
        <taxon>rosids</taxon>
        <taxon>malvids</taxon>
        <taxon>Brassicales</taxon>
        <taxon>Brassicaceae</taxon>
        <taxon>Eutremeae</taxon>
        <taxon>Eutrema</taxon>
    </lineage>
</organism>
<name>V4LAG4_EUTSA</name>
<dbReference type="OMA" id="GRTHIES"/>
<dbReference type="SUPFAM" id="SSF52058">
    <property type="entry name" value="L domain-like"/>
    <property type="match status" value="1"/>
</dbReference>
<dbReference type="PANTHER" id="PTHR11017:SF225">
    <property type="entry name" value="ADP-RIBOSYL CYCLASE_CYCLIC ADP-RIBOSE HYDROLASE-RELATED"/>
    <property type="match status" value="1"/>
</dbReference>
<dbReference type="PROSITE" id="PS50104">
    <property type="entry name" value="TIR"/>
    <property type="match status" value="1"/>
</dbReference>
<dbReference type="AlphaFoldDB" id="V4LAG4"/>
<dbReference type="Pfam" id="PF01582">
    <property type="entry name" value="TIR"/>
    <property type="match status" value="1"/>
</dbReference>
<dbReference type="FunFam" id="3.40.50.300:FF:001002">
    <property type="entry name" value="Disease resistance protein (TIR-NBS-LRR class)"/>
    <property type="match status" value="1"/>
</dbReference>
<keyword evidence="6" id="KW-0520">NAD</keyword>
<dbReference type="Pfam" id="PF00931">
    <property type="entry name" value="NB-ARC"/>
    <property type="match status" value="1"/>
</dbReference>
<keyword evidence="2" id="KW-0433">Leucine-rich repeat</keyword>
<dbReference type="GO" id="GO:0007165">
    <property type="term" value="P:signal transduction"/>
    <property type="evidence" value="ECO:0007669"/>
    <property type="project" value="InterPro"/>
</dbReference>
<dbReference type="KEGG" id="eus:EUTSA_v10027634mg"/>
<dbReference type="InterPro" id="IPR042197">
    <property type="entry name" value="Apaf_helical"/>
</dbReference>
<sequence length="930" mass="105022">MSSSSSPLTWKYRVFTSFHGPDVRKTFLSHLRKQFSYNGITMFDDNGIERGQIIAPSLTQAIRESRIAVVLLSKNYASSSWCLDELLEILNCKEARGQKVMTVFYGVDPSEVRKQTGDFGKAFHKTCARKTKEERRKWSEALTYVGNIAGEHFQNWKSEAEMIEKIASDVSDKLNATPCRDFDGMVGLEGHLREMESLLDLDNDGVKIVGICGPAGIGKSTIARALHSRLSNMFKLTCFVDDLPENYKIGYGEYKMKKQLGEQLLSKILSQPSMIIGHLGVIQERLNDQKVLITLDDVESLDQLEALANTMWFGAGSRVIVTTENKEILQQHGISDIYQVGFPSKEEALMIFCLSAFRQISPPDGFMNLADEVANICGNLPLGLHVLGSLLRGKNHADWIDELPRLKRCLDRRIESVMKVGYESLYENDQALFLHVAVFFNHEHIDHVTSMMAKTNSEVRLGLRNLANKYLIHIDRGSRVVMHRLLQVMARQVISRQETWKRQILVDPKEICYVLENAAGNGSIVGVSFDVSEINELTISARAFERMCNIFLLKVYHGRHTGKGKLHIPEEFEFPCRVSLLHWEVYPRRSLPLRFCTENLVELKMQDSNLEKLWEGTQTLANLKKMDFKGSSLLKALPDLSNATNLEELDISFCDALEELPSSIANLDKTNLLQMDSCKSLEVIPSLVKLTSLELIKMWIMSRLRILPDIPTSILKLSVNASRVEELPASLRHCSRLESVELFSCTNLKTFSTHLPTSVKSLDLGDSGIEMITDCIKGLHNLEYLHLSSCKRLAALPELPGSLIQLYADDCESLERVSGTLNTSKADLIFTNCIKLGLQARRAIIRRSFVSGWALLPGTEVPAEFHHRARGKCLTIGYSTFNRFKVCVVIKQNLILDSRLWYRCLVNDKVHQGIVLNLDSLCTLYIHSSD</sequence>
<dbReference type="Proteomes" id="UP000030689">
    <property type="component" value="Unassembled WGS sequence"/>
</dbReference>
<dbReference type="InterPro" id="IPR027417">
    <property type="entry name" value="P-loop_NTPase"/>
</dbReference>
<dbReference type="FunFam" id="3.40.50.10140:FF:000007">
    <property type="entry name" value="Disease resistance protein (TIR-NBS-LRR class)"/>
    <property type="match status" value="1"/>
</dbReference>
<dbReference type="InterPro" id="IPR011713">
    <property type="entry name" value="Leu-rich_rpt_3"/>
</dbReference>
<dbReference type="Pfam" id="PF23282">
    <property type="entry name" value="WHD_ROQ1"/>
    <property type="match status" value="1"/>
</dbReference>
<proteinExistence type="predicted"/>
<dbReference type="GO" id="GO:0006952">
    <property type="term" value="P:defense response"/>
    <property type="evidence" value="ECO:0007669"/>
    <property type="project" value="UniProtKB-KW"/>
</dbReference>
<dbReference type="Pfam" id="PF07725">
    <property type="entry name" value="LRR_3"/>
    <property type="match status" value="1"/>
</dbReference>
<dbReference type="InterPro" id="IPR000157">
    <property type="entry name" value="TIR_dom"/>
</dbReference>
<dbReference type="eggNOG" id="ENOG502SUNR">
    <property type="taxonomic scope" value="Eukaryota"/>
</dbReference>
<dbReference type="EC" id="3.2.2.6" evidence="1"/>
<gene>
    <name evidence="9" type="ORF">EUTSA_v10027634mg</name>
</gene>
<keyword evidence="5" id="KW-0611">Plant defense</keyword>
<dbReference type="InterPro" id="IPR058192">
    <property type="entry name" value="WHD_ROQ1-like"/>
</dbReference>
<dbReference type="FunFam" id="1.10.8.430:FF:000002">
    <property type="entry name" value="Disease resistance protein (TIR-NBS-LRR class)"/>
    <property type="match status" value="1"/>
</dbReference>
<accession>V4LAG4</accession>
<protein>
    <recommendedName>
        <fullName evidence="1">ADP-ribosyl cyclase/cyclic ADP-ribose hydrolase</fullName>
        <ecNumber evidence="1">3.2.2.6</ecNumber>
    </recommendedName>
</protein>
<dbReference type="GO" id="GO:0061809">
    <property type="term" value="F:NAD+ nucleosidase activity, cyclic ADP-ribose generating"/>
    <property type="evidence" value="ECO:0007669"/>
    <property type="project" value="UniProtKB-EC"/>
</dbReference>
<dbReference type="Gene3D" id="3.80.10.10">
    <property type="entry name" value="Ribonuclease Inhibitor"/>
    <property type="match status" value="2"/>
</dbReference>
<evidence type="ECO:0000256" key="7">
    <source>
        <dbReference type="ARBA" id="ARBA00047304"/>
    </source>
</evidence>
<dbReference type="InterPro" id="IPR032675">
    <property type="entry name" value="LRR_dom_sf"/>
</dbReference>
<keyword evidence="4" id="KW-0378">Hydrolase</keyword>
<dbReference type="InterPro" id="IPR002182">
    <property type="entry name" value="NB-ARC"/>
</dbReference>
<dbReference type="Gene3D" id="3.40.50.300">
    <property type="entry name" value="P-loop containing nucleotide triphosphate hydrolases"/>
    <property type="match status" value="1"/>
</dbReference>
<dbReference type="FunFam" id="3.80.10.10:FF:000386">
    <property type="entry name" value="Disease resistance protein RPS4"/>
    <property type="match status" value="1"/>
</dbReference>
<dbReference type="SMART" id="SM00255">
    <property type="entry name" value="TIR"/>
    <property type="match status" value="1"/>
</dbReference>
<dbReference type="InterPro" id="IPR035897">
    <property type="entry name" value="Toll_tir_struct_dom_sf"/>
</dbReference>